<dbReference type="Pfam" id="PF06429">
    <property type="entry name" value="Flg_bbr_C"/>
    <property type="match status" value="1"/>
</dbReference>
<dbReference type="Pfam" id="PF07559">
    <property type="entry name" value="FlgE_D2"/>
    <property type="match status" value="1"/>
</dbReference>
<comment type="function">
    <text evidence="5">A flexible structure which links the flagellar filament to the drive apparatus in the basal body.</text>
</comment>
<keyword evidence="4 5" id="KW-0975">Bacterial flagellum</keyword>
<evidence type="ECO:0000256" key="2">
    <source>
        <dbReference type="ARBA" id="ARBA00009677"/>
    </source>
</evidence>
<dbReference type="InterPro" id="IPR037925">
    <property type="entry name" value="FlgE/F/G-like"/>
</dbReference>
<dbReference type="PANTHER" id="PTHR30435">
    <property type="entry name" value="FLAGELLAR PROTEIN"/>
    <property type="match status" value="1"/>
</dbReference>
<reference evidence="10" key="1">
    <citation type="journal article" date="2019" name="Int. J. Syst. Evol. Microbiol.">
        <title>The Global Catalogue of Microorganisms (GCM) 10K type strain sequencing project: providing services to taxonomists for standard genome sequencing and annotation.</title>
        <authorList>
            <consortium name="The Broad Institute Genomics Platform"/>
            <consortium name="The Broad Institute Genome Sequencing Center for Infectious Disease"/>
            <person name="Wu L."/>
            <person name="Ma J."/>
        </authorList>
    </citation>
    <scope>NUCLEOTIDE SEQUENCE [LARGE SCALE GENOMIC DNA]</scope>
    <source>
        <strain evidence="10">KCTC 15012</strain>
    </source>
</reference>
<proteinExistence type="inferred from homology"/>
<evidence type="ECO:0000313" key="10">
    <source>
        <dbReference type="Proteomes" id="UP001597296"/>
    </source>
</evidence>
<dbReference type="Gene3D" id="2.60.98.20">
    <property type="entry name" value="Flagellar hook protein FlgE"/>
    <property type="match status" value="1"/>
</dbReference>
<dbReference type="RefSeq" id="WP_377315936.1">
    <property type="nucleotide sequence ID" value="NZ_JBHUIY010000016.1"/>
</dbReference>
<evidence type="ECO:0000256" key="3">
    <source>
        <dbReference type="ARBA" id="ARBA00019015"/>
    </source>
</evidence>
<dbReference type="Proteomes" id="UP001597296">
    <property type="component" value="Unassembled WGS sequence"/>
</dbReference>
<feature type="domain" description="Flagellar hook protein FlgE D2" evidence="8">
    <location>
        <begin position="193"/>
        <end position="302"/>
    </location>
</feature>
<evidence type="ECO:0000259" key="7">
    <source>
        <dbReference type="Pfam" id="PF06429"/>
    </source>
</evidence>
<sequence length="422" mass="42803">MSTISSALVNSVSGLKAESQSLATVANNLANSSTSGYKSNRTRFADLVTAAAGGGTNGAGVTANTRQNVTLQGNVADSSNDTDLAISGRGFFCLVKTDAGTGAVASTEYFYSRDGEFSLNDRGFLTLGNDYYLEGYAATYDPVTGTTTLSTTPSALGVDPTGYAWKATSSLKLNANLPESLSVAALGGNVSSVSATVEIYNASGASEMVTLTFTPDSVMSDEWTMALSSSDPSLTFSPGSHTVTFGSGGGISAIDGVSGSSLSTAIGGGAGSQTVSFDFSDLTQYDRGSNDIKVSSTDQNGYIKSKYSKMSVASDGTVSATYGSGLSVTVGQIALANFANANGLTVRSGNVYQTGLSSGEAMIGKPGQNGTGTLASQALEGSTTDTGTEFSRMIVSQQAYSAASQVVATCKEMYGTLANIKS</sequence>
<name>A0ABW5CDA6_9PROT</name>
<dbReference type="SUPFAM" id="SSF117143">
    <property type="entry name" value="Flagellar hook protein flgE"/>
    <property type="match status" value="1"/>
</dbReference>
<evidence type="ECO:0000256" key="5">
    <source>
        <dbReference type="RuleBase" id="RU362116"/>
    </source>
</evidence>
<evidence type="ECO:0000256" key="1">
    <source>
        <dbReference type="ARBA" id="ARBA00004117"/>
    </source>
</evidence>
<comment type="subcellular location">
    <subcellularLocation>
        <location evidence="1 5">Bacterial flagellum basal body</location>
    </subcellularLocation>
</comment>
<protein>
    <recommendedName>
        <fullName evidence="3 5">Flagellar hook protein FlgE</fullName>
    </recommendedName>
</protein>
<comment type="similarity">
    <text evidence="2 5">Belongs to the flagella basal body rod proteins family.</text>
</comment>
<feature type="domain" description="Flagellar basal-body/hook protein C-terminal" evidence="7">
    <location>
        <begin position="376"/>
        <end position="420"/>
    </location>
</feature>
<gene>
    <name evidence="9" type="ORF">ACFSNB_09485</name>
</gene>
<evidence type="ECO:0000259" key="6">
    <source>
        <dbReference type="Pfam" id="PF00460"/>
    </source>
</evidence>
<dbReference type="InterPro" id="IPR020013">
    <property type="entry name" value="Flagellar_FlgE/F/G"/>
</dbReference>
<dbReference type="InterPro" id="IPR010930">
    <property type="entry name" value="Flg_bb/hook_C_dom"/>
</dbReference>
<organism evidence="9 10">
    <name type="scientific">Phaeospirillum tilakii</name>
    <dbReference type="NCBI Taxonomy" id="741673"/>
    <lineage>
        <taxon>Bacteria</taxon>
        <taxon>Pseudomonadati</taxon>
        <taxon>Pseudomonadota</taxon>
        <taxon>Alphaproteobacteria</taxon>
        <taxon>Rhodospirillales</taxon>
        <taxon>Rhodospirillaceae</taxon>
        <taxon>Phaeospirillum</taxon>
    </lineage>
</organism>
<dbReference type="InterPro" id="IPR001444">
    <property type="entry name" value="Flag_bb_rod_N"/>
</dbReference>
<evidence type="ECO:0000313" key="9">
    <source>
        <dbReference type="EMBL" id="MFD2234038.1"/>
    </source>
</evidence>
<dbReference type="EMBL" id="JBHUIY010000016">
    <property type="protein sequence ID" value="MFD2234038.1"/>
    <property type="molecule type" value="Genomic_DNA"/>
</dbReference>
<keyword evidence="10" id="KW-1185">Reference proteome</keyword>
<accession>A0ABW5CDA6</accession>
<dbReference type="Pfam" id="PF00460">
    <property type="entry name" value="Flg_bb_rod"/>
    <property type="match status" value="1"/>
</dbReference>
<keyword evidence="9" id="KW-0282">Flagellum</keyword>
<evidence type="ECO:0000256" key="4">
    <source>
        <dbReference type="ARBA" id="ARBA00023143"/>
    </source>
</evidence>
<keyword evidence="9" id="KW-0969">Cilium</keyword>
<dbReference type="InterPro" id="IPR037058">
    <property type="entry name" value="Falgellar_hook_FlgE_sf"/>
</dbReference>
<dbReference type="PANTHER" id="PTHR30435:SF1">
    <property type="entry name" value="FLAGELLAR HOOK PROTEIN FLGE"/>
    <property type="match status" value="1"/>
</dbReference>
<comment type="caution">
    <text evidence="9">The sequence shown here is derived from an EMBL/GenBank/DDBJ whole genome shotgun (WGS) entry which is preliminary data.</text>
</comment>
<dbReference type="NCBIfam" id="TIGR03506">
    <property type="entry name" value="FlgEFG_subfam"/>
    <property type="match status" value="1"/>
</dbReference>
<evidence type="ECO:0000259" key="8">
    <source>
        <dbReference type="Pfam" id="PF07559"/>
    </source>
</evidence>
<dbReference type="PROSITE" id="PS00588">
    <property type="entry name" value="FLAGELLA_BB_ROD"/>
    <property type="match status" value="1"/>
</dbReference>
<dbReference type="InterPro" id="IPR011491">
    <property type="entry name" value="FlgE_D2"/>
</dbReference>
<dbReference type="InterPro" id="IPR019776">
    <property type="entry name" value="Flagellar_basal_body_rod_CS"/>
</dbReference>
<keyword evidence="9" id="KW-0966">Cell projection</keyword>
<feature type="domain" description="Flagellar basal body rod protein N-terminal" evidence="6">
    <location>
        <begin position="10"/>
        <end position="38"/>
    </location>
</feature>